<dbReference type="InterPro" id="IPR008266">
    <property type="entry name" value="Tyr_kinase_AS"/>
</dbReference>
<dbReference type="OrthoDB" id="4062651at2759"/>
<dbReference type="CTD" id="55359"/>
<dbReference type="Gene3D" id="1.10.510.10">
    <property type="entry name" value="Transferase(Phosphotransferase) domain 1"/>
    <property type="match status" value="1"/>
</dbReference>
<dbReference type="InterPro" id="IPR011009">
    <property type="entry name" value="Kinase-like_dom_sf"/>
</dbReference>
<gene>
    <name evidence="17" type="primary">STYK1</name>
</gene>
<dbReference type="Pfam" id="PF07714">
    <property type="entry name" value="PK_Tyr_Ser-Thr"/>
    <property type="match status" value="1"/>
</dbReference>
<evidence type="ECO:0000256" key="10">
    <source>
        <dbReference type="ARBA" id="ARBA00023137"/>
    </source>
</evidence>
<dbReference type="PROSITE" id="PS50011">
    <property type="entry name" value="PROTEIN_KINASE_DOM"/>
    <property type="match status" value="1"/>
</dbReference>
<evidence type="ECO:0000256" key="14">
    <source>
        <dbReference type="SAM" id="Phobius"/>
    </source>
</evidence>
<dbReference type="PROSITE" id="PS00109">
    <property type="entry name" value="PROTEIN_KINASE_TYR"/>
    <property type="match status" value="1"/>
</dbReference>
<reference evidence="17" key="1">
    <citation type="submission" date="2025-08" db="UniProtKB">
        <authorList>
            <consortium name="RefSeq"/>
        </authorList>
    </citation>
    <scope>IDENTIFICATION</scope>
</reference>
<feature type="transmembrane region" description="Helical" evidence="14">
    <location>
        <begin position="25"/>
        <end position="47"/>
    </location>
</feature>
<proteinExistence type="predicted"/>
<dbReference type="GO" id="GO:0043235">
    <property type="term" value="C:receptor complex"/>
    <property type="evidence" value="ECO:0007669"/>
    <property type="project" value="TreeGrafter"/>
</dbReference>
<evidence type="ECO:0000256" key="13">
    <source>
        <dbReference type="ARBA" id="ARBA00077789"/>
    </source>
</evidence>
<evidence type="ECO:0000256" key="1">
    <source>
        <dbReference type="ARBA" id="ARBA00004167"/>
    </source>
</evidence>
<evidence type="ECO:0000256" key="3">
    <source>
        <dbReference type="ARBA" id="ARBA00022679"/>
    </source>
</evidence>
<dbReference type="GO" id="GO:0005524">
    <property type="term" value="F:ATP binding"/>
    <property type="evidence" value="ECO:0007669"/>
    <property type="project" value="UniProtKB-KW"/>
</dbReference>
<organism evidence="16 17">
    <name type="scientific">Orycteropus afer afer</name>
    <dbReference type="NCBI Taxonomy" id="1230840"/>
    <lineage>
        <taxon>Eukaryota</taxon>
        <taxon>Metazoa</taxon>
        <taxon>Chordata</taxon>
        <taxon>Craniata</taxon>
        <taxon>Vertebrata</taxon>
        <taxon>Euteleostomi</taxon>
        <taxon>Mammalia</taxon>
        <taxon>Eutheria</taxon>
        <taxon>Afrotheria</taxon>
        <taxon>Tubulidentata</taxon>
        <taxon>Orycteropodidae</taxon>
        <taxon>Orycteropus</taxon>
    </lineage>
</organism>
<dbReference type="GO" id="GO:0004714">
    <property type="term" value="F:transmembrane receptor protein tyrosine kinase activity"/>
    <property type="evidence" value="ECO:0007669"/>
    <property type="project" value="TreeGrafter"/>
</dbReference>
<keyword evidence="5" id="KW-0547">Nucleotide-binding</keyword>
<dbReference type="FunFam" id="1.10.510.10:FF:000450">
    <property type="entry name" value="Tyrosine-protein kinase STYK1"/>
    <property type="match status" value="1"/>
</dbReference>
<dbReference type="InterPro" id="IPR050122">
    <property type="entry name" value="RTK"/>
</dbReference>
<protein>
    <recommendedName>
        <fullName evidence="11">Tyrosine-protein kinase STYK1</fullName>
        <ecNumber evidence="2">2.7.10.2</ecNumber>
    </recommendedName>
    <alternativeName>
        <fullName evidence="13">Novel oncogene with kinase domain</fullName>
    </alternativeName>
    <alternativeName>
        <fullName evidence="12">Serine/threonine/tyrosine kinase 1</fullName>
    </alternativeName>
</protein>
<evidence type="ECO:0000256" key="9">
    <source>
        <dbReference type="ARBA" id="ARBA00023136"/>
    </source>
</evidence>
<evidence type="ECO:0000256" key="7">
    <source>
        <dbReference type="ARBA" id="ARBA00022840"/>
    </source>
</evidence>
<keyword evidence="9 14" id="KW-0472">Membrane</keyword>
<dbReference type="InterPro" id="IPR001245">
    <property type="entry name" value="Ser-Thr/Tyr_kinase_cat_dom"/>
</dbReference>
<keyword evidence="10" id="KW-0829">Tyrosine-protein kinase</keyword>
<dbReference type="Proteomes" id="UP000694850">
    <property type="component" value="Unplaced"/>
</dbReference>
<dbReference type="InterPro" id="IPR000719">
    <property type="entry name" value="Prot_kinase_dom"/>
</dbReference>
<evidence type="ECO:0000256" key="5">
    <source>
        <dbReference type="ARBA" id="ARBA00022741"/>
    </source>
</evidence>
<evidence type="ECO:0000313" key="17">
    <source>
        <dbReference type="RefSeq" id="XP_007956419.1"/>
    </source>
</evidence>
<keyword evidence="7" id="KW-0067">ATP-binding</keyword>
<evidence type="ECO:0000256" key="2">
    <source>
        <dbReference type="ARBA" id="ARBA00011903"/>
    </source>
</evidence>
<dbReference type="GeneID" id="103212224"/>
<evidence type="ECO:0000313" key="16">
    <source>
        <dbReference type="Proteomes" id="UP000694850"/>
    </source>
</evidence>
<evidence type="ECO:0000256" key="12">
    <source>
        <dbReference type="ARBA" id="ARBA00077455"/>
    </source>
</evidence>
<evidence type="ECO:0000256" key="11">
    <source>
        <dbReference type="ARBA" id="ARBA00069128"/>
    </source>
</evidence>
<dbReference type="GO" id="GO:0007169">
    <property type="term" value="P:cell surface receptor protein tyrosine kinase signaling pathway"/>
    <property type="evidence" value="ECO:0007669"/>
    <property type="project" value="TreeGrafter"/>
</dbReference>
<dbReference type="GO" id="GO:0005886">
    <property type="term" value="C:plasma membrane"/>
    <property type="evidence" value="ECO:0007669"/>
    <property type="project" value="TreeGrafter"/>
</dbReference>
<feature type="domain" description="Protein kinase" evidence="15">
    <location>
        <begin position="110"/>
        <end position="379"/>
    </location>
</feature>
<comment type="subcellular location">
    <subcellularLocation>
        <location evidence="1">Membrane</location>
        <topology evidence="1">Single-pass membrane protein</topology>
    </subcellularLocation>
</comment>
<dbReference type="Gene3D" id="3.30.200.20">
    <property type="entry name" value="Phosphorylase Kinase, domain 1"/>
    <property type="match status" value="1"/>
</dbReference>
<evidence type="ECO:0000259" key="15">
    <source>
        <dbReference type="PROSITE" id="PS50011"/>
    </source>
</evidence>
<keyword evidence="3" id="KW-0808">Transferase</keyword>
<keyword evidence="8 14" id="KW-1133">Transmembrane helix</keyword>
<dbReference type="RefSeq" id="XP_007956419.1">
    <property type="nucleotide sequence ID" value="XM_007958228.1"/>
</dbReference>
<keyword evidence="4 14" id="KW-0812">Transmembrane</keyword>
<evidence type="ECO:0000256" key="4">
    <source>
        <dbReference type="ARBA" id="ARBA00022692"/>
    </source>
</evidence>
<dbReference type="EC" id="2.7.10.2" evidence="2"/>
<name>A0A8B7B8X2_ORYAF</name>
<dbReference type="GO" id="GO:0004715">
    <property type="term" value="F:non-membrane spanning protein tyrosine kinase activity"/>
    <property type="evidence" value="ECO:0007669"/>
    <property type="project" value="UniProtKB-EC"/>
</dbReference>
<dbReference type="AlphaFoldDB" id="A0A8B7B8X2"/>
<dbReference type="PANTHER" id="PTHR24416">
    <property type="entry name" value="TYROSINE-PROTEIN KINASE RECEPTOR"/>
    <property type="match status" value="1"/>
</dbReference>
<keyword evidence="6 17" id="KW-0418">Kinase</keyword>
<evidence type="ECO:0000256" key="8">
    <source>
        <dbReference type="ARBA" id="ARBA00022989"/>
    </source>
</evidence>
<dbReference type="SUPFAM" id="SSF56112">
    <property type="entry name" value="Protein kinase-like (PK-like)"/>
    <property type="match status" value="1"/>
</dbReference>
<dbReference type="PANTHER" id="PTHR24416:SF631">
    <property type="entry name" value="SERINE_THREONINE_TYROSINE KINASE 1"/>
    <property type="match status" value="1"/>
</dbReference>
<sequence length="418" mass="47053">MTRRLLECSFNDKLCVVREQQYEVIIIPTLLVGIFLILLGVILWLFIRGQRVQQQTSGHQGISSKPGDLSWKASGFGENVSVQLETSIESLLQATTPALSKLQVPREQLSEVLEHIHNGSCGAIYRTKMNTGDPAKSKSVVLKALKEPAGLHEVQDFLGRIQFYQYLGKHKNLVQLEGCCTEGLPLYMVLEDVAQGDLLSFLWTCRRDVVTMNGLLYDLTEKQVYHIGKQVLLALEFLQDKHLFHGDVAARNILIQCDLTAKLCGLGLAYEIHARGAISSIRTIPLKWLAPERLLQRPAGMRGDVWSFGILLYEMVTLGAPPYPEVPPTSILQYLQRRKIMKRPSSCTHNMYNLMKTCWRWNEDNRPSPRVLRLRLEAVAQNADDKAVLQVPELVVPELYAAVAGISVESLPYSHTIL</sequence>
<dbReference type="FunFam" id="3.30.200.20:FF:000442">
    <property type="entry name" value="Serine/threonine/tyrosine kinase 1"/>
    <property type="match status" value="1"/>
</dbReference>
<evidence type="ECO:0000256" key="6">
    <source>
        <dbReference type="ARBA" id="ARBA00022777"/>
    </source>
</evidence>
<accession>A0A8B7B8X2</accession>
<keyword evidence="16" id="KW-1185">Reference proteome</keyword>
<dbReference type="PRINTS" id="PR00109">
    <property type="entry name" value="TYRKINASE"/>
</dbReference>